<dbReference type="Proteomes" id="UP000279384">
    <property type="component" value="Unassembled WGS sequence"/>
</dbReference>
<evidence type="ECO:0000256" key="5">
    <source>
        <dbReference type="ARBA" id="ARBA00023098"/>
    </source>
</evidence>
<sequence length="348" mass="36979">MTITVAVDAMGGDVGLKVTVPASVQFLSDTPDVNLVLVGDQAAIEAELMALPDSVRARITVRHASEVVGMDESPQLALKNKKDSSMRVSINLVKEGLAQAAVSAGNTGALMATAKFVLKTIPGIDRPAIAKMMPGIKGNTCVLDLGANIDCSPEQLLQFGIMGSELVASLEQRTNPSVGLLNIGSEDIKGTESIKRAAELLRESGLNFYGNVEGNDIFKSTVDVVVCDGFTGNVALKASEGLAHMISTFLREEFARTWWTKLCALAAMPVLKLFKARVDPRRYNGASFLGLRGIVVKSHGGTDALGFRIALEQACEEVRANVIGHIADRVAVQLQNIKQSESEAKDSA</sequence>
<accession>A0A495BA19</accession>
<keyword evidence="4 10" id="KW-0808">Transferase</keyword>
<dbReference type="Pfam" id="PF02504">
    <property type="entry name" value="FA_synthesis"/>
    <property type="match status" value="1"/>
</dbReference>
<dbReference type="PANTHER" id="PTHR30100:SF1">
    <property type="entry name" value="PHOSPHATE ACYLTRANSFERASE"/>
    <property type="match status" value="1"/>
</dbReference>
<evidence type="ECO:0000256" key="10">
    <source>
        <dbReference type="HAMAP-Rule" id="MF_00019"/>
    </source>
</evidence>
<dbReference type="UniPathway" id="UPA00085"/>
<comment type="function">
    <text evidence="10">Catalyzes the reversible formation of acyl-phosphate (acyl-PO(4)) from acyl-[acyl-carrier-protein] (acyl-ACP). This enzyme utilizes acyl-ACP as fatty acyl donor, but not acyl-CoA.</text>
</comment>
<dbReference type="RefSeq" id="WP_120810713.1">
    <property type="nucleotide sequence ID" value="NZ_RBID01000015.1"/>
</dbReference>
<dbReference type="SUPFAM" id="SSF53659">
    <property type="entry name" value="Isocitrate/Isopropylmalate dehydrogenase-like"/>
    <property type="match status" value="1"/>
</dbReference>
<comment type="catalytic activity">
    <reaction evidence="1 10">
        <text>a fatty acyl-[ACP] + phosphate = an acyl phosphate + holo-[ACP]</text>
        <dbReference type="Rhea" id="RHEA:42292"/>
        <dbReference type="Rhea" id="RHEA-COMP:9685"/>
        <dbReference type="Rhea" id="RHEA-COMP:14125"/>
        <dbReference type="ChEBI" id="CHEBI:43474"/>
        <dbReference type="ChEBI" id="CHEBI:59918"/>
        <dbReference type="ChEBI" id="CHEBI:64479"/>
        <dbReference type="ChEBI" id="CHEBI:138651"/>
        <dbReference type="EC" id="2.3.1.274"/>
    </reaction>
</comment>
<evidence type="ECO:0000256" key="2">
    <source>
        <dbReference type="ARBA" id="ARBA00022490"/>
    </source>
</evidence>
<keyword evidence="5 10" id="KW-0443">Lipid metabolism</keyword>
<keyword evidence="11" id="KW-0012">Acyltransferase</keyword>
<reference evidence="11 12" key="1">
    <citation type="submission" date="2018-10" db="EMBL/GenBank/DDBJ databases">
        <title>Genomic Encyclopedia of Type Strains, Phase IV (KMG-IV): sequencing the most valuable type-strain genomes for metagenomic binning, comparative biology and taxonomic classification.</title>
        <authorList>
            <person name="Goeker M."/>
        </authorList>
    </citation>
    <scope>NUCLEOTIDE SEQUENCE [LARGE SCALE GENOMIC DNA]</scope>
    <source>
        <strain evidence="11 12">DSM 3303</strain>
    </source>
</reference>
<dbReference type="NCBIfam" id="TIGR00182">
    <property type="entry name" value="plsX"/>
    <property type="match status" value="1"/>
</dbReference>
<name>A0A495BA19_VOGIN</name>
<evidence type="ECO:0000256" key="4">
    <source>
        <dbReference type="ARBA" id="ARBA00022679"/>
    </source>
</evidence>
<dbReference type="Gene3D" id="3.40.718.10">
    <property type="entry name" value="Isopropylmalate Dehydrogenase"/>
    <property type="match status" value="1"/>
</dbReference>
<evidence type="ECO:0000256" key="3">
    <source>
        <dbReference type="ARBA" id="ARBA00022516"/>
    </source>
</evidence>
<evidence type="ECO:0000256" key="6">
    <source>
        <dbReference type="ARBA" id="ARBA00023209"/>
    </source>
</evidence>
<proteinExistence type="inferred from homology"/>
<evidence type="ECO:0000313" key="12">
    <source>
        <dbReference type="Proteomes" id="UP000279384"/>
    </source>
</evidence>
<protein>
    <recommendedName>
        <fullName evidence="8 10">Phosphate acyltransferase</fullName>
        <ecNumber evidence="8 10">2.3.1.274</ecNumber>
    </recommendedName>
    <alternativeName>
        <fullName evidence="10">Acyl-ACP phosphotransacylase</fullName>
    </alternativeName>
    <alternativeName>
        <fullName evidence="10">Acyl-[acyl-carrier-protein]--phosphate acyltransferase</fullName>
    </alternativeName>
    <alternativeName>
        <fullName evidence="10">Phosphate-acyl-ACP acyltransferase</fullName>
    </alternativeName>
</protein>
<comment type="similarity">
    <text evidence="10">Belongs to the PlsX family.</text>
</comment>
<comment type="subcellular location">
    <subcellularLocation>
        <location evidence="10">Cytoplasm</location>
    </subcellularLocation>
    <text evidence="10">Associated with the membrane possibly through PlsY.</text>
</comment>
<evidence type="ECO:0000256" key="9">
    <source>
        <dbReference type="ARBA" id="ARBA00046608"/>
    </source>
</evidence>
<dbReference type="InterPro" id="IPR012281">
    <property type="entry name" value="Phospholipid_synth_PlsX-like"/>
</dbReference>
<gene>
    <name evidence="10" type="primary">plsX</name>
    <name evidence="11" type="ORF">C8E02_2115</name>
</gene>
<dbReference type="HAMAP" id="MF_00019">
    <property type="entry name" value="PlsX"/>
    <property type="match status" value="1"/>
</dbReference>
<organism evidence="11 12">
    <name type="scientific">Vogesella indigofera</name>
    <name type="common">Pseudomonas indigofera</name>
    <dbReference type="NCBI Taxonomy" id="45465"/>
    <lineage>
        <taxon>Bacteria</taxon>
        <taxon>Pseudomonadati</taxon>
        <taxon>Pseudomonadota</taxon>
        <taxon>Betaproteobacteria</taxon>
        <taxon>Neisseriales</taxon>
        <taxon>Chromobacteriaceae</taxon>
        <taxon>Vogesella</taxon>
    </lineage>
</organism>
<keyword evidence="3 10" id="KW-0444">Lipid biosynthesis</keyword>
<dbReference type="GO" id="GO:0043811">
    <property type="term" value="F:phosphate:acyl-[acyl carrier protein] acyltransferase activity"/>
    <property type="evidence" value="ECO:0007669"/>
    <property type="project" value="UniProtKB-UniRule"/>
</dbReference>
<evidence type="ECO:0000256" key="7">
    <source>
        <dbReference type="ARBA" id="ARBA00023264"/>
    </source>
</evidence>
<dbReference type="EC" id="2.3.1.274" evidence="8 10"/>
<keyword evidence="7 10" id="KW-1208">Phospholipid metabolism</keyword>
<dbReference type="GO" id="GO:0008654">
    <property type="term" value="P:phospholipid biosynthetic process"/>
    <property type="evidence" value="ECO:0007669"/>
    <property type="project" value="UniProtKB-KW"/>
</dbReference>
<evidence type="ECO:0000256" key="1">
    <source>
        <dbReference type="ARBA" id="ARBA00001232"/>
    </source>
</evidence>
<comment type="pathway">
    <text evidence="10">Lipid metabolism; phospholipid metabolism.</text>
</comment>
<comment type="caution">
    <text evidence="11">The sequence shown here is derived from an EMBL/GenBank/DDBJ whole genome shotgun (WGS) entry which is preliminary data.</text>
</comment>
<evidence type="ECO:0000256" key="8">
    <source>
        <dbReference type="ARBA" id="ARBA00024069"/>
    </source>
</evidence>
<dbReference type="GO" id="GO:0005737">
    <property type="term" value="C:cytoplasm"/>
    <property type="evidence" value="ECO:0007669"/>
    <property type="project" value="UniProtKB-SubCell"/>
</dbReference>
<keyword evidence="2 10" id="KW-0963">Cytoplasm</keyword>
<keyword evidence="6 10" id="KW-0594">Phospholipid biosynthesis</keyword>
<dbReference type="GO" id="GO:0006633">
    <property type="term" value="P:fatty acid biosynthetic process"/>
    <property type="evidence" value="ECO:0007669"/>
    <property type="project" value="UniProtKB-UniRule"/>
</dbReference>
<dbReference type="EMBL" id="RBID01000015">
    <property type="protein sequence ID" value="RKQ57816.1"/>
    <property type="molecule type" value="Genomic_DNA"/>
</dbReference>
<evidence type="ECO:0000313" key="11">
    <source>
        <dbReference type="EMBL" id="RKQ57816.1"/>
    </source>
</evidence>
<dbReference type="InterPro" id="IPR003664">
    <property type="entry name" value="FA_synthesis"/>
</dbReference>
<dbReference type="PIRSF" id="PIRSF002465">
    <property type="entry name" value="Phsphlp_syn_PlsX"/>
    <property type="match status" value="1"/>
</dbReference>
<dbReference type="AlphaFoldDB" id="A0A495BA19"/>
<dbReference type="PANTHER" id="PTHR30100">
    <property type="entry name" value="FATTY ACID/PHOSPHOLIPID SYNTHESIS PROTEIN PLSX"/>
    <property type="match status" value="1"/>
</dbReference>
<comment type="subunit">
    <text evidence="9 10">Homodimer. Probably interacts with PlsY.</text>
</comment>